<dbReference type="AlphaFoldDB" id="A0AAV1VCC3"/>
<organism evidence="1 2">
    <name type="scientific">Peronospora matthiolae</name>
    <dbReference type="NCBI Taxonomy" id="2874970"/>
    <lineage>
        <taxon>Eukaryota</taxon>
        <taxon>Sar</taxon>
        <taxon>Stramenopiles</taxon>
        <taxon>Oomycota</taxon>
        <taxon>Peronosporomycetes</taxon>
        <taxon>Peronosporales</taxon>
        <taxon>Peronosporaceae</taxon>
        <taxon>Peronospora</taxon>
    </lineage>
</organism>
<dbReference type="Proteomes" id="UP001162060">
    <property type="component" value="Unassembled WGS sequence"/>
</dbReference>
<protein>
    <submittedName>
        <fullName evidence="1">Uncharacterized protein</fullName>
    </submittedName>
</protein>
<name>A0AAV1VCC3_9STRA</name>
<reference evidence="1" key="1">
    <citation type="submission" date="2024-01" db="EMBL/GenBank/DDBJ databases">
        <authorList>
            <person name="Webb A."/>
        </authorList>
    </citation>
    <scope>NUCLEOTIDE SEQUENCE</scope>
    <source>
        <strain evidence="1">Pm1</strain>
    </source>
</reference>
<proteinExistence type="predicted"/>
<comment type="caution">
    <text evidence="1">The sequence shown here is derived from an EMBL/GenBank/DDBJ whole genome shotgun (WGS) entry which is preliminary data.</text>
</comment>
<evidence type="ECO:0000313" key="1">
    <source>
        <dbReference type="EMBL" id="CAK7944101.1"/>
    </source>
</evidence>
<sequence length="37" mass="4103">MSRCLLLVEGVRSWTGRGTRRALVAWEMRPSQAADAA</sequence>
<accession>A0AAV1VCC3</accession>
<gene>
    <name evidence="1" type="ORF">PM001_LOCUS29251</name>
</gene>
<dbReference type="EMBL" id="CAKLBY020000306">
    <property type="protein sequence ID" value="CAK7944101.1"/>
    <property type="molecule type" value="Genomic_DNA"/>
</dbReference>
<evidence type="ECO:0000313" key="2">
    <source>
        <dbReference type="Proteomes" id="UP001162060"/>
    </source>
</evidence>